<reference evidence="10 11" key="1">
    <citation type="submission" date="2020-05" db="EMBL/GenBank/DDBJ databases">
        <title>Complete genome sequence of Hymenobacter sp. TS19 in Coasted Sand Dune.</title>
        <authorList>
            <person name="Lee J.-H."/>
            <person name="Jung J.-H."/>
            <person name="Jeong S."/>
            <person name="Zhao L."/>
            <person name="Kim M.-K."/>
            <person name="Seo H.-S."/>
            <person name="Lim S."/>
        </authorList>
    </citation>
    <scope>NUCLEOTIDE SEQUENCE [LARGE SCALE GENOMIC DNA]</scope>
    <source>
        <strain evidence="10 11">TS19</strain>
    </source>
</reference>
<dbReference type="RefSeq" id="WP_171589941.1">
    <property type="nucleotide sequence ID" value="NZ_CP053538.1"/>
</dbReference>
<feature type="signal peptide" evidence="7">
    <location>
        <begin position="1"/>
        <end position="21"/>
    </location>
</feature>
<evidence type="ECO:0000259" key="8">
    <source>
        <dbReference type="Pfam" id="PF07980"/>
    </source>
</evidence>
<feature type="domain" description="RagB/SusD" evidence="8">
    <location>
        <begin position="342"/>
        <end position="472"/>
    </location>
</feature>
<gene>
    <name evidence="10" type="ORF">HMJ29_02160</name>
</gene>
<name>A0A6M6BBN7_9BACT</name>
<dbReference type="PROSITE" id="PS51257">
    <property type="entry name" value="PROKAR_LIPOPROTEIN"/>
    <property type="match status" value="1"/>
</dbReference>
<keyword evidence="3 7" id="KW-0732">Signal</keyword>
<comment type="similarity">
    <text evidence="2">Belongs to the SusD family.</text>
</comment>
<sequence length="472" mass="50983">MKNIFLTRLAAAALLVSLASSCDKLLDVKPQASLPADTALTTKQGVEAALIGAYDAVQSGNYWGLRYLLFADMGADNVRWTGTLPSFGQINQNNITADNVELSNMWASIYSGINRANYVIEAAGALSDPSYTPATAIAQARALRAFHYMNLLGYWGGTPEGYNKPNGVGVPLRLTPTKDISDAQIAPIARSTEQQIIQVINDDFDYAIANLPAAYTSANNQNRGRVTKNAAIALKARFALRNGDYPTVISLTAPLRDASGNFALSANYVDLWALKNQQESVWELQFDATDANSIAFYWYPTSSGGRNEVDPATGLPAAHESGDKRLPVNVNPSPAGTTQKFSRVTGDDNVILVRNGEIAITRAEALARVGGIANLTEAVKLLNLIRTRAGLAAYVLTPTATDLTGQNGLIAAILKERRVELAHEGFRWFDLRRTGTVMSTITSITQPFRVLWPIPQREVLNSSGTLTQNAGY</sequence>
<dbReference type="GO" id="GO:0009279">
    <property type="term" value="C:cell outer membrane"/>
    <property type="evidence" value="ECO:0007669"/>
    <property type="project" value="UniProtKB-SubCell"/>
</dbReference>
<keyword evidence="5" id="KW-0998">Cell outer membrane</keyword>
<dbReference type="AlphaFoldDB" id="A0A6M6BBN7"/>
<keyword evidence="4" id="KW-0472">Membrane</keyword>
<feature type="domain" description="SusD-like N-terminal" evidence="9">
    <location>
        <begin position="26"/>
        <end position="240"/>
    </location>
</feature>
<evidence type="ECO:0000313" key="10">
    <source>
        <dbReference type="EMBL" id="QJX45801.1"/>
    </source>
</evidence>
<dbReference type="Pfam" id="PF14322">
    <property type="entry name" value="SusD-like_3"/>
    <property type="match status" value="1"/>
</dbReference>
<evidence type="ECO:0000256" key="2">
    <source>
        <dbReference type="ARBA" id="ARBA00006275"/>
    </source>
</evidence>
<evidence type="ECO:0000256" key="4">
    <source>
        <dbReference type="ARBA" id="ARBA00023136"/>
    </source>
</evidence>
<evidence type="ECO:0000256" key="1">
    <source>
        <dbReference type="ARBA" id="ARBA00004442"/>
    </source>
</evidence>
<evidence type="ECO:0000256" key="3">
    <source>
        <dbReference type="ARBA" id="ARBA00022729"/>
    </source>
</evidence>
<keyword evidence="11" id="KW-1185">Reference proteome</keyword>
<evidence type="ECO:0000256" key="5">
    <source>
        <dbReference type="ARBA" id="ARBA00023237"/>
    </source>
</evidence>
<dbReference type="Gene3D" id="1.25.40.390">
    <property type="match status" value="1"/>
</dbReference>
<comment type="subcellular location">
    <subcellularLocation>
        <location evidence="1">Cell outer membrane</location>
    </subcellularLocation>
</comment>
<dbReference type="Proteomes" id="UP000501623">
    <property type="component" value="Chromosome"/>
</dbReference>
<evidence type="ECO:0000256" key="6">
    <source>
        <dbReference type="SAM" id="MobiDB-lite"/>
    </source>
</evidence>
<feature type="chain" id="PRO_5026994815" evidence="7">
    <location>
        <begin position="22"/>
        <end position="472"/>
    </location>
</feature>
<dbReference type="Pfam" id="PF07980">
    <property type="entry name" value="SusD_RagB"/>
    <property type="match status" value="1"/>
</dbReference>
<dbReference type="CDD" id="cd08977">
    <property type="entry name" value="SusD"/>
    <property type="match status" value="1"/>
</dbReference>
<evidence type="ECO:0000259" key="9">
    <source>
        <dbReference type="Pfam" id="PF14322"/>
    </source>
</evidence>
<feature type="region of interest" description="Disordered" evidence="6">
    <location>
        <begin position="318"/>
        <end position="337"/>
    </location>
</feature>
<dbReference type="EMBL" id="CP053538">
    <property type="protein sequence ID" value="QJX45801.1"/>
    <property type="molecule type" value="Genomic_DNA"/>
</dbReference>
<accession>A0A6M6BBN7</accession>
<proteinExistence type="inferred from homology"/>
<protein>
    <submittedName>
        <fullName evidence="10">RagB/SusD family nutrient uptake outer membrane protein</fullName>
    </submittedName>
</protein>
<dbReference type="SUPFAM" id="SSF48452">
    <property type="entry name" value="TPR-like"/>
    <property type="match status" value="1"/>
</dbReference>
<organism evidence="10 11">
    <name type="scientific">Hymenobacter taeanensis</name>
    <dbReference type="NCBI Taxonomy" id="2735321"/>
    <lineage>
        <taxon>Bacteria</taxon>
        <taxon>Pseudomonadati</taxon>
        <taxon>Bacteroidota</taxon>
        <taxon>Cytophagia</taxon>
        <taxon>Cytophagales</taxon>
        <taxon>Hymenobacteraceae</taxon>
        <taxon>Hymenobacter</taxon>
    </lineage>
</organism>
<evidence type="ECO:0000256" key="7">
    <source>
        <dbReference type="SAM" id="SignalP"/>
    </source>
</evidence>
<evidence type="ECO:0000313" key="11">
    <source>
        <dbReference type="Proteomes" id="UP000501623"/>
    </source>
</evidence>
<dbReference type="InterPro" id="IPR033985">
    <property type="entry name" value="SusD-like_N"/>
</dbReference>
<dbReference type="InterPro" id="IPR011990">
    <property type="entry name" value="TPR-like_helical_dom_sf"/>
</dbReference>
<dbReference type="KEGG" id="hts:HMJ29_02160"/>
<dbReference type="InterPro" id="IPR012944">
    <property type="entry name" value="SusD_RagB_dom"/>
</dbReference>